<evidence type="ECO:0000313" key="3">
    <source>
        <dbReference type="EMBL" id="RNL65830.1"/>
    </source>
</evidence>
<comment type="similarity">
    <text evidence="1">Belongs to the iron-sulfur cluster assembly SufBD family.</text>
</comment>
<dbReference type="AlphaFoldDB" id="A0A3N0CR21"/>
<dbReference type="Proteomes" id="UP000267128">
    <property type="component" value="Unassembled WGS sequence"/>
</dbReference>
<dbReference type="PANTHER" id="PTHR43575">
    <property type="entry name" value="PROTEIN ABCI7, CHLOROPLASTIC"/>
    <property type="match status" value="1"/>
</dbReference>
<feature type="domain" description="SUF system FeS cluster assembly SufBD core" evidence="2">
    <location>
        <begin position="135"/>
        <end position="360"/>
    </location>
</feature>
<proteinExistence type="inferred from homology"/>
<keyword evidence="4" id="KW-1185">Reference proteome</keyword>
<dbReference type="OrthoDB" id="9803529at2"/>
<comment type="caution">
    <text evidence="3">The sequence shown here is derived from an EMBL/GenBank/DDBJ whole genome shotgun (WGS) entry which is preliminary data.</text>
</comment>
<evidence type="ECO:0000256" key="1">
    <source>
        <dbReference type="ARBA" id="ARBA00043967"/>
    </source>
</evidence>
<organism evidence="3 4">
    <name type="scientific">Nocardioides marmoriginsengisoli</name>
    <dbReference type="NCBI Taxonomy" id="661483"/>
    <lineage>
        <taxon>Bacteria</taxon>
        <taxon>Bacillati</taxon>
        <taxon>Actinomycetota</taxon>
        <taxon>Actinomycetes</taxon>
        <taxon>Propionibacteriales</taxon>
        <taxon>Nocardioidaceae</taxon>
        <taxon>Nocardioides</taxon>
    </lineage>
</organism>
<dbReference type="RefSeq" id="WP_123225869.1">
    <property type="nucleotide sequence ID" value="NZ_RJSE01000002.1"/>
</dbReference>
<dbReference type="PANTHER" id="PTHR43575:SF1">
    <property type="entry name" value="PROTEIN ABCI7, CHLOROPLASTIC"/>
    <property type="match status" value="1"/>
</dbReference>
<dbReference type="SUPFAM" id="SSF101960">
    <property type="entry name" value="Stabilizer of iron transporter SufD"/>
    <property type="match status" value="1"/>
</dbReference>
<dbReference type="NCBIfam" id="TIGR01981">
    <property type="entry name" value="sufD"/>
    <property type="match status" value="1"/>
</dbReference>
<dbReference type="GO" id="GO:0016226">
    <property type="term" value="P:iron-sulfur cluster assembly"/>
    <property type="evidence" value="ECO:0007669"/>
    <property type="project" value="InterPro"/>
</dbReference>
<dbReference type="InterPro" id="IPR055346">
    <property type="entry name" value="Fe-S_cluster_assembly_SufBD"/>
</dbReference>
<protein>
    <submittedName>
        <fullName evidence="3">Fe-S cluster assembly protein SufD</fullName>
    </submittedName>
</protein>
<accession>A0A3N0CR21</accession>
<dbReference type="InterPro" id="IPR000825">
    <property type="entry name" value="SUF_FeS_clus_asmbl_SufBD_core"/>
</dbReference>
<dbReference type="InterPro" id="IPR011542">
    <property type="entry name" value="SUF_FeS_clus_asmbl_SufD"/>
</dbReference>
<dbReference type="EMBL" id="RJSE01000002">
    <property type="protein sequence ID" value="RNL65830.1"/>
    <property type="molecule type" value="Genomic_DNA"/>
</dbReference>
<sequence length="393" mass="42005">MTITKESVASALELSTDRVDSHLHPEGSFDVAAHEVPTGREEVWRFTPLKRLRGLADDVAFGTGTLKVDVDSADGVVVEQVGADSALRGSSGLVPLDRVSARAWAAAPDATVVRIPTEHVAAGATVLTISGTGIDTLAAGHTVIVAEKFSKATVVLRFEGSAVLADNIEIVVEDGADLTVVSMQDWADDAVHHSSQHALIGRDANLKHVAVTFGGDLVRHDTTAEYAGPGGSVEMLGMYFADAGQHIEHRLFVDHTAPKTKSNVIYKGALQGEGAHAVWIGNVLIRKVAEGIETYEENRNLVLTDGCRADSVPNLEIETGEIEGAGHASAVGRFDDEQLFYLRSRGIEESEARRLVVHGFFNDLIRKIGVDALEEKLTLTVEAELAKNVLKAL</sequence>
<dbReference type="InterPro" id="IPR037284">
    <property type="entry name" value="SUF_FeS_clus_asmbl_SufBD_sf"/>
</dbReference>
<evidence type="ECO:0000313" key="4">
    <source>
        <dbReference type="Proteomes" id="UP000267128"/>
    </source>
</evidence>
<dbReference type="Pfam" id="PF01458">
    <property type="entry name" value="SUFBD_core"/>
    <property type="match status" value="1"/>
</dbReference>
<evidence type="ECO:0000259" key="2">
    <source>
        <dbReference type="Pfam" id="PF01458"/>
    </source>
</evidence>
<name>A0A3N0CR21_9ACTN</name>
<reference evidence="3 4" key="1">
    <citation type="submission" date="2018-11" db="EMBL/GenBank/DDBJ databases">
        <authorList>
            <person name="Li F."/>
        </authorList>
    </citation>
    <scope>NUCLEOTIDE SEQUENCE [LARGE SCALE GENOMIC DNA]</scope>
    <source>
        <strain evidence="3 4">Gsoil 097</strain>
    </source>
</reference>
<gene>
    <name evidence="3" type="primary">sufD</name>
    <name evidence="3" type="ORF">EFK50_01955</name>
</gene>